<evidence type="ECO:0000256" key="11">
    <source>
        <dbReference type="ARBA" id="ARBA00023201"/>
    </source>
</evidence>
<feature type="transmembrane region" description="Helical" evidence="14">
    <location>
        <begin position="292"/>
        <end position="309"/>
    </location>
</feature>
<keyword evidence="5 14" id="KW-0812">Transmembrane</keyword>
<keyword evidence="6" id="KW-0769">Symport</keyword>
<dbReference type="AlphaFoldDB" id="A0A9D1V9X3"/>
<dbReference type="InterPro" id="IPR038377">
    <property type="entry name" value="Na/Glc_symporter_sf"/>
</dbReference>
<dbReference type="InterPro" id="IPR050277">
    <property type="entry name" value="Sodium:Solute_Symporter"/>
</dbReference>
<feature type="transmembrane region" description="Helical" evidence="14">
    <location>
        <begin position="527"/>
        <end position="545"/>
    </location>
</feature>
<dbReference type="PROSITE" id="PS00457">
    <property type="entry name" value="NA_SOLUT_SYMP_2"/>
    <property type="match status" value="1"/>
</dbReference>
<dbReference type="Proteomes" id="UP000823964">
    <property type="component" value="Unassembled WGS sequence"/>
</dbReference>
<evidence type="ECO:0000256" key="4">
    <source>
        <dbReference type="ARBA" id="ARBA00022475"/>
    </source>
</evidence>
<evidence type="ECO:0000313" key="16">
    <source>
        <dbReference type="Proteomes" id="UP000823964"/>
    </source>
</evidence>
<feature type="transmembrane region" description="Helical" evidence="14">
    <location>
        <begin position="6"/>
        <end position="23"/>
    </location>
</feature>
<dbReference type="GO" id="GO:0005886">
    <property type="term" value="C:plasma membrane"/>
    <property type="evidence" value="ECO:0007669"/>
    <property type="project" value="UniProtKB-SubCell"/>
</dbReference>
<feature type="transmembrane region" description="Helical" evidence="14">
    <location>
        <begin position="471"/>
        <end position="490"/>
    </location>
</feature>
<feature type="transmembrane region" description="Helical" evidence="14">
    <location>
        <begin position="418"/>
        <end position="436"/>
    </location>
</feature>
<evidence type="ECO:0000256" key="14">
    <source>
        <dbReference type="SAM" id="Phobius"/>
    </source>
</evidence>
<keyword evidence="10 14" id="KW-0472">Membrane</keyword>
<gene>
    <name evidence="15" type="ORF">H9862_00720</name>
</gene>
<comment type="catalytic activity">
    <reaction evidence="12">
        <text>L-proline(in) + Na(+)(in) = L-proline(out) + Na(+)(out)</text>
        <dbReference type="Rhea" id="RHEA:28967"/>
        <dbReference type="ChEBI" id="CHEBI:29101"/>
        <dbReference type="ChEBI" id="CHEBI:60039"/>
    </reaction>
</comment>
<dbReference type="InterPro" id="IPR018212">
    <property type="entry name" value="Na/solute_symporter_CS"/>
</dbReference>
<dbReference type="PANTHER" id="PTHR48086">
    <property type="entry name" value="SODIUM/PROLINE SYMPORTER-RELATED"/>
    <property type="match status" value="1"/>
</dbReference>
<evidence type="ECO:0008006" key="17">
    <source>
        <dbReference type="Google" id="ProtNLM"/>
    </source>
</evidence>
<feature type="transmembrane region" description="Helical" evidence="14">
    <location>
        <begin position="707"/>
        <end position="728"/>
    </location>
</feature>
<feature type="transmembrane region" description="Helical" evidence="14">
    <location>
        <begin position="596"/>
        <end position="616"/>
    </location>
</feature>
<feature type="transmembrane region" description="Helical" evidence="14">
    <location>
        <begin position="156"/>
        <end position="181"/>
    </location>
</feature>
<comment type="similarity">
    <text evidence="2 13">Belongs to the sodium:solute symporter (SSF) (TC 2.A.21) family.</text>
</comment>
<evidence type="ECO:0000256" key="8">
    <source>
        <dbReference type="ARBA" id="ARBA00023053"/>
    </source>
</evidence>
<keyword evidence="3" id="KW-0813">Transport</keyword>
<keyword evidence="9" id="KW-0406">Ion transport</keyword>
<reference evidence="15" key="2">
    <citation type="submission" date="2021-04" db="EMBL/GenBank/DDBJ databases">
        <authorList>
            <person name="Gilroy R."/>
        </authorList>
    </citation>
    <scope>NUCLEOTIDE SEQUENCE</scope>
    <source>
        <strain evidence="15">14975</strain>
    </source>
</reference>
<evidence type="ECO:0000256" key="1">
    <source>
        <dbReference type="ARBA" id="ARBA00004651"/>
    </source>
</evidence>
<dbReference type="GO" id="GO:0006814">
    <property type="term" value="P:sodium ion transport"/>
    <property type="evidence" value="ECO:0007669"/>
    <property type="project" value="UniProtKB-KW"/>
</dbReference>
<feature type="transmembrane region" description="Helical" evidence="14">
    <location>
        <begin position="116"/>
        <end position="136"/>
    </location>
</feature>
<dbReference type="PROSITE" id="PS50283">
    <property type="entry name" value="NA_SOLUT_SYMP_3"/>
    <property type="match status" value="1"/>
</dbReference>
<evidence type="ECO:0000256" key="13">
    <source>
        <dbReference type="RuleBase" id="RU362091"/>
    </source>
</evidence>
<evidence type="ECO:0000256" key="10">
    <source>
        <dbReference type="ARBA" id="ARBA00023136"/>
    </source>
</evidence>
<keyword evidence="7 14" id="KW-1133">Transmembrane helix</keyword>
<feature type="transmembrane region" description="Helical" evidence="14">
    <location>
        <begin position="193"/>
        <end position="211"/>
    </location>
</feature>
<evidence type="ECO:0000256" key="2">
    <source>
        <dbReference type="ARBA" id="ARBA00006434"/>
    </source>
</evidence>
<evidence type="ECO:0000256" key="12">
    <source>
        <dbReference type="ARBA" id="ARBA00033708"/>
    </source>
</evidence>
<keyword evidence="4" id="KW-1003">Cell membrane</keyword>
<dbReference type="Pfam" id="PF00474">
    <property type="entry name" value="SSF"/>
    <property type="match status" value="1"/>
</dbReference>
<comment type="subcellular location">
    <subcellularLocation>
        <location evidence="1">Cell membrane</location>
        <topology evidence="1">Multi-pass membrane protein</topology>
    </subcellularLocation>
</comment>
<reference evidence="15" key="1">
    <citation type="journal article" date="2021" name="PeerJ">
        <title>Extensive microbial diversity within the chicken gut microbiome revealed by metagenomics and culture.</title>
        <authorList>
            <person name="Gilroy R."/>
            <person name="Ravi A."/>
            <person name="Getino M."/>
            <person name="Pursley I."/>
            <person name="Horton D.L."/>
            <person name="Alikhan N.F."/>
            <person name="Baker D."/>
            <person name="Gharbi K."/>
            <person name="Hall N."/>
            <person name="Watson M."/>
            <person name="Adriaenssens E.M."/>
            <person name="Foster-Nyarko E."/>
            <person name="Jarju S."/>
            <person name="Secka A."/>
            <person name="Antonio M."/>
            <person name="Oren A."/>
            <person name="Chaudhuri R.R."/>
            <person name="La Ragione R."/>
            <person name="Hildebrand F."/>
            <person name="Pallen M.J."/>
        </authorList>
    </citation>
    <scope>NUCLEOTIDE SEQUENCE</scope>
    <source>
        <strain evidence="15">14975</strain>
    </source>
</reference>
<evidence type="ECO:0000256" key="3">
    <source>
        <dbReference type="ARBA" id="ARBA00022448"/>
    </source>
</evidence>
<dbReference type="Gene3D" id="1.20.1730.10">
    <property type="entry name" value="Sodium/glucose cotransporter"/>
    <property type="match status" value="1"/>
</dbReference>
<evidence type="ECO:0000256" key="5">
    <source>
        <dbReference type="ARBA" id="ARBA00022692"/>
    </source>
</evidence>
<evidence type="ECO:0000256" key="6">
    <source>
        <dbReference type="ARBA" id="ARBA00022847"/>
    </source>
</evidence>
<feature type="transmembrane region" description="Helical" evidence="14">
    <location>
        <begin position="73"/>
        <end position="95"/>
    </location>
</feature>
<dbReference type="EMBL" id="DXFQ01000012">
    <property type="protein sequence ID" value="HIX19107.1"/>
    <property type="molecule type" value="Genomic_DNA"/>
</dbReference>
<feature type="transmembrane region" description="Helical" evidence="14">
    <location>
        <begin position="43"/>
        <end position="67"/>
    </location>
</feature>
<comment type="caution">
    <text evidence="15">The sequence shown here is derived from an EMBL/GenBank/DDBJ whole genome shotgun (WGS) entry which is preliminary data.</text>
</comment>
<name>A0A9D1V9X3_9BACT</name>
<dbReference type="PANTHER" id="PTHR48086:SF3">
    <property type="entry name" value="SODIUM_PROLINE SYMPORTER"/>
    <property type="match status" value="1"/>
</dbReference>
<keyword evidence="8" id="KW-0915">Sodium</keyword>
<feature type="transmembrane region" description="Helical" evidence="14">
    <location>
        <begin position="668"/>
        <end position="695"/>
    </location>
</feature>
<accession>A0A9D1V9X3</accession>
<organism evidence="15 16">
    <name type="scientific">Candidatus Akkermansia intestinigallinarum</name>
    <dbReference type="NCBI Taxonomy" id="2838431"/>
    <lineage>
        <taxon>Bacteria</taxon>
        <taxon>Pseudomonadati</taxon>
        <taxon>Verrucomicrobiota</taxon>
        <taxon>Verrucomicrobiia</taxon>
        <taxon>Verrucomicrobiales</taxon>
        <taxon>Akkermansiaceae</taxon>
        <taxon>Akkermansia</taxon>
    </lineage>
</organism>
<evidence type="ECO:0000313" key="15">
    <source>
        <dbReference type="EMBL" id="HIX19107.1"/>
    </source>
</evidence>
<keyword evidence="11" id="KW-0739">Sodium transport</keyword>
<feature type="transmembrane region" description="Helical" evidence="14">
    <location>
        <begin position="496"/>
        <end position="520"/>
    </location>
</feature>
<dbReference type="InterPro" id="IPR001734">
    <property type="entry name" value="Na/solute_symporter"/>
</dbReference>
<evidence type="ECO:0000256" key="7">
    <source>
        <dbReference type="ARBA" id="ARBA00022989"/>
    </source>
</evidence>
<sequence length="780" mass="87121">MSLLDWILLAVPMIVVIVCALRAQRYQRGVADFLSAGRVGGRYVMSVASEMAGMGLITVVAATEAYYRSGMSYAFWEMLYLPVGFVLGLTGFCTYRFRETRAMTMGQFFEMRFSRSFRITAAVIQSLSGIINYAIFPAVGARFLIYYLDLPTQIELAGWLLPTFQLVMAAFLSLALLIVLLGGQVTVLVTDCVQGLFSYPMYLLILGFILWKFDWSGQVMPVLGAEDPGRSLLNPFEIENLRDFNAFYVFVGITGMFLGRLSWGGTQGFNSSARSAHEARMGNLLGTWRAQFYKWMSVILAVAAIVYLNSRDYADEAREVRAELANRVAEDVAPDHAAHLREQFAAIEPRSTFSPRYDNHDAWRAENEDPFLRTAKQTLSVPVAGSDGSTNDALLTDEGRSFSTIYSQMTVSVALKHMLPTGLIGIFCALMIFLLVSTDTSYLHSWGSILVQDFVLPLCRKPLTPKQQLRALRLAIAGVAAFAFIFSSTFAQIDFILMFFAITGAFWAGAGAVITLGLYWSRGTTQGAFAALIAGALIALSGFAAQKCWPEIYGLLAEHGLVESVGAFLDAVTSWCSPYIVWKMNPEKFPINSQEILFITNAVSLLVFILVSLKTCRRPFNMDRLLHRGAWRTEGEETSRPAPIRRFGSYLREHVLGINDDYSKGDRIIAWAAFLWSFGYVFLLCFCAVVIWNIIAPWPESWWGHYFYITIFIGTAALGLVFSVWFTWGGIRDLRALFRDLRNRPDRSELDNGSVIGNVSAADSRRFSQIEQPSESPDKD</sequence>
<proteinExistence type="inferred from homology"/>
<protein>
    <recommendedName>
        <fullName evidence="17">Sodium:solute symporter family protein</fullName>
    </recommendedName>
</protein>
<dbReference type="GO" id="GO:0015293">
    <property type="term" value="F:symporter activity"/>
    <property type="evidence" value="ECO:0007669"/>
    <property type="project" value="UniProtKB-KW"/>
</dbReference>
<evidence type="ECO:0000256" key="9">
    <source>
        <dbReference type="ARBA" id="ARBA00023065"/>
    </source>
</evidence>
<dbReference type="GO" id="GO:0046942">
    <property type="term" value="P:carboxylic acid transport"/>
    <property type="evidence" value="ECO:0007669"/>
    <property type="project" value="UniProtKB-ARBA"/>
</dbReference>